<dbReference type="InterPro" id="IPR003136">
    <property type="entry name" value="Cytidylate_kin"/>
</dbReference>
<dbReference type="eggNOG" id="COG0283">
    <property type="taxonomic scope" value="Bacteria"/>
</dbReference>
<evidence type="ECO:0000256" key="7">
    <source>
        <dbReference type="ARBA" id="ARBA00048478"/>
    </source>
</evidence>
<evidence type="ECO:0000256" key="5">
    <source>
        <dbReference type="ARBA" id="ARBA00022840"/>
    </source>
</evidence>
<evidence type="ECO:0000256" key="9">
    <source>
        <dbReference type="SAM" id="MobiDB-lite"/>
    </source>
</evidence>
<dbReference type="GO" id="GO:0036431">
    <property type="term" value="F:dCMP kinase activity"/>
    <property type="evidence" value="ECO:0007669"/>
    <property type="project" value="InterPro"/>
</dbReference>
<dbReference type="CDD" id="cd02020">
    <property type="entry name" value="CMPK"/>
    <property type="match status" value="1"/>
</dbReference>
<evidence type="ECO:0000313" key="11">
    <source>
        <dbReference type="EMBL" id="EHM13368.1"/>
    </source>
</evidence>
<organism evidence="11 12">
    <name type="scientific">Jonquetella anthropi DSM 22815</name>
    <dbReference type="NCBI Taxonomy" id="885272"/>
    <lineage>
        <taxon>Bacteria</taxon>
        <taxon>Thermotogati</taxon>
        <taxon>Synergistota</taxon>
        <taxon>Synergistia</taxon>
        <taxon>Synergistales</taxon>
        <taxon>Dethiosulfovibrionaceae</taxon>
        <taxon>Jonquetella</taxon>
    </lineage>
</organism>
<gene>
    <name evidence="8" type="primary">cmk</name>
    <name evidence="11" type="ORF">JonanDRAFT_0996</name>
</gene>
<name>H0UL09_9BACT</name>
<dbReference type="GO" id="GO:0005829">
    <property type="term" value="C:cytosol"/>
    <property type="evidence" value="ECO:0007669"/>
    <property type="project" value="TreeGrafter"/>
</dbReference>
<evidence type="ECO:0000256" key="4">
    <source>
        <dbReference type="ARBA" id="ARBA00022777"/>
    </source>
</evidence>
<feature type="compositionally biased region" description="Basic and acidic residues" evidence="9">
    <location>
        <begin position="172"/>
        <end position="186"/>
    </location>
</feature>
<dbReference type="NCBIfam" id="TIGR00017">
    <property type="entry name" value="cmk"/>
    <property type="match status" value="1"/>
</dbReference>
<comment type="catalytic activity">
    <reaction evidence="7 8">
        <text>CMP + ATP = CDP + ADP</text>
        <dbReference type="Rhea" id="RHEA:11600"/>
        <dbReference type="ChEBI" id="CHEBI:30616"/>
        <dbReference type="ChEBI" id="CHEBI:58069"/>
        <dbReference type="ChEBI" id="CHEBI:60377"/>
        <dbReference type="ChEBI" id="CHEBI:456216"/>
        <dbReference type="EC" id="2.7.4.25"/>
    </reaction>
</comment>
<protein>
    <recommendedName>
        <fullName evidence="8">Cytidylate kinase</fullName>
        <shortName evidence="8">CK</shortName>
        <ecNumber evidence="8">2.7.4.25</ecNumber>
    </recommendedName>
    <alternativeName>
        <fullName evidence="8">Cytidine monophosphate kinase</fullName>
        <shortName evidence="8">CMP kinase</shortName>
    </alternativeName>
</protein>
<feature type="binding site" evidence="8">
    <location>
        <begin position="11"/>
        <end position="19"/>
    </location>
    <ligand>
        <name>ATP</name>
        <dbReference type="ChEBI" id="CHEBI:30616"/>
    </ligand>
</feature>
<dbReference type="GO" id="GO:0005524">
    <property type="term" value="F:ATP binding"/>
    <property type="evidence" value="ECO:0007669"/>
    <property type="project" value="UniProtKB-UniRule"/>
</dbReference>
<dbReference type="GO" id="GO:0036430">
    <property type="term" value="F:CMP kinase activity"/>
    <property type="evidence" value="ECO:0007669"/>
    <property type="project" value="RHEA"/>
</dbReference>
<dbReference type="Pfam" id="PF02224">
    <property type="entry name" value="Cytidylate_kin"/>
    <property type="match status" value="1"/>
</dbReference>
<feature type="domain" description="Cytidylate kinase" evidence="10">
    <location>
        <begin position="7"/>
        <end position="213"/>
    </location>
</feature>
<dbReference type="PANTHER" id="PTHR21299">
    <property type="entry name" value="CYTIDYLATE KINASE/PANTOATE-BETA-ALANINE LIGASE"/>
    <property type="match status" value="1"/>
</dbReference>
<sequence length="222" mass="24452">MKRIGVIAIDGPAGAGKSTVARELARRLGIRYLDTGAIYRAVALWLDGRGVPPCESPALRKALNDVTVRLENGRVEVNDADVTDKIRTPRVSDLASSYSALPSVRERLLALQREQALAGPLVADGRDMGTVVFPLAPLKIFLTASCDERANRRWKELKERGDAPSLEEMKASLARRDDQDEHRELSPLRPAPEAWELDSSNMTVEQVVEAVLRRLLGDEYAG</sequence>
<keyword evidence="3 8" id="KW-0547">Nucleotide-binding</keyword>
<comment type="subcellular location">
    <subcellularLocation>
        <location evidence="8">Cytoplasm</location>
    </subcellularLocation>
</comment>
<keyword evidence="2 8" id="KW-0808">Transferase</keyword>
<comment type="catalytic activity">
    <reaction evidence="6 8">
        <text>dCMP + ATP = dCDP + ADP</text>
        <dbReference type="Rhea" id="RHEA:25094"/>
        <dbReference type="ChEBI" id="CHEBI:30616"/>
        <dbReference type="ChEBI" id="CHEBI:57566"/>
        <dbReference type="ChEBI" id="CHEBI:58593"/>
        <dbReference type="ChEBI" id="CHEBI:456216"/>
        <dbReference type="EC" id="2.7.4.25"/>
    </reaction>
</comment>
<evidence type="ECO:0000256" key="8">
    <source>
        <dbReference type="HAMAP-Rule" id="MF_00238"/>
    </source>
</evidence>
<dbReference type="Proteomes" id="UP000003806">
    <property type="component" value="Chromosome"/>
</dbReference>
<evidence type="ECO:0000256" key="3">
    <source>
        <dbReference type="ARBA" id="ARBA00022741"/>
    </source>
</evidence>
<accession>H0UL09</accession>
<proteinExistence type="inferred from homology"/>
<dbReference type="HOGENOM" id="CLU_079959_0_2_0"/>
<dbReference type="AlphaFoldDB" id="H0UL09"/>
<dbReference type="Gene3D" id="3.40.50.300">
    <property type="entry name" value="P-loop containing nucleotide triphosphate hydrolases"/>
    <property type="match status" value="1"/>
</dbReference>
<evidence type="ECO:0000313" key="12">
    <source>
        <dbReference type="Proteomes" id="UP000003806"/>
    </source>
</evidence>
<feature type="region of interest" description="Disordered" evidence="9">
    <location>
        <begin position="172"/>
        <end position="194"/>
    </location>
</feature>
<dbReference type="GO" id="GO:0015949">
    <property type="term" value="P:nucleobase-containing small molecule interconversion"/>
    <property type="evidence" value="ECO:0007669"/>
    <property type="project" value="TreeGrafter"/>
</dbReference>
<dbReference type="STRING" id="885272.JonanDRAFT_0996"/>
<evidence type="ECO:0000256" key="1">
    <source>
        <dbReference type="ARBA" id="ARBA00009427"/>
    </source>
</evidence>
<evidence type="ECO:0000256" key="6">
    <source>
        <dbReference type="ARBA" id="ARBA00047615"/>
    </source>
</evidence>
<dbReference type="RefSeq" id="WP_008523020.1">
    <property type="nucleotide sequence ID" value="NZ_CM001376.1"/>
</dbReference>
<dbReference type="InterPro" id="IPR011994">
    <property type="entry name" value="Cytidylate_kinase_dom"/>
</dbReference>
<keyword evidence="5 8" id="KW-0067">ATP-binding</keyword>
<comment type="similarity">
    <text evidence="1 8">Belongs to the cytidylate kinase family. Type 1 subfamily.</text>
</comment>
<reference evidence="11 12" key="1">
    <citation type="submission" date="2011-11" db="EMBL/GenBank/DDBJ databases">
        <title>The Noncontiguous Finished genome of Jonquetella anthropi DSM 22815.</title>
        <authorList>
            <consortium name="US DOE Joint Genome Institute (JGI-PGF)"/>
            <person name="Lucas S."/>
            <person name="Copeland A."/>
            <person name="Lapidus A."/>
            <person name="Glavina del Rio T."/>
            <person name="Dalin E."/>
            <person name="Tice H."/>
            <person name="Bruce D."/>
            <person name="Goodwin L."/>
            <person name="Pitluck S."/>
            <person name="Peters L."/>
            <person name="Mikhailova N."/>
            <person name="Held B."/>
            <person name="Kyrpides N."/>
            <person name="Mavromatis K."/>
            <person name="Ivanova N."/>
            <person name="Markowitz V."/>
            <person name="Cheng J.-F."/>
            <person name="Hugenholtz P."/>
            <person name="Woyke T."/>
            <person name="Wu D."/>
            <person name="Gronow S."/>
            <person name="Wellnitz S."/>
            <person name="Brambilla E."/>
            <person name="Klenk H.-P."/>
            <person name="Eisen J.A."/>
        </authorList>
    </citation>
    <scope>NUCLEOTIDE SEQUENCE [LARGE SCALE GENOMIC DNA]</scope>
    <source>
        <strain evidence="11 12">DSM 22815</strain>
    </source>
</reference>
<dbReference type="SUPFAM" id="SSF52540">
    <property type="entry name" value="P-loop containing nucleoside triphosphate hydrolases"/>
    <property type="match status" value="1"/>
</dbReference>
<keyword evidence="8" id="KW-0963">Cytoplasm</keyword>
<keyword evidence="12" id="KW-1185">Reference proteome</keyword>
<dbReference type="EMBL" id="CM001376">
    <property type="protein sequence ID" value="EHM13368.1"/>
    <property type="molecule type" value="Genomic_DNA"/>
</dbReference>
<dbReference type="InterPro" id="IPR027417">
    <property type="entry name" value="P-loop_NTPase"/>
</dbReference>
<evidence type="ECO:0000259" key="10">
    <source>
        <dbReference type="Pfam" id="PF02224"/>
    </source>
</evidence>
<keyword evidence="4 8" id="KW-0418">Kinase</keyword>
<dbReference type="EC" id="2.7.4.25" evidence="8"/>
<evidence type="ECO:0000256" key="2">
    <source>
        <dbReference type="ARBA" id="ARBA00022679"/>
    </source>
</evidence>
<dbReference type="HAMAP" id="MF_00238">
    <property type="entry name" value="Cytidyl_kinase_type1"/>
    <property type="match status" value="1"/>
</dbReference>
<dbReference type="PANTHER" id="PTHR21299:SF2">
    <property type="entry name" value="CYTIDYLATE KINASE"/>
    <property type="match status" value="1"/>
</dbReference>
<dbReference type="GO" id="GO:0006220">
    <property type="term" value="P:pyrimidine nucleotide metabolic process"/>
    <property type="evidence" value="ECO:0007669"/>
    <property type="project" value="UniProtKB-UniRule"/>
</dbReference>